<comment type="caution">
    <text evidence="1">The sequence shown here is derived from an EMBL/GenBank/DDBJ whole genome shotgun (WGS) entry which is preliminary data.</text>
</comment>
<protein>
    <submittedName>
        <fullName evidence="1">Uncharacterized protein</fullName>
    </submittedName>
</protein>
<name>A0A1G2SJ56_9BACT</name>
<dbReference type="STRING" id="1802730.A2591_02015"/>
<reference evidence="1 2" key="1">
    <citation type="journal article" date="2016" name="Nat. Commun.">
        <title>Thousands of microbial genomes shed light on interconnected biogeochemical processes in an aquifer system.</title>
        <authorList>
            <person name="Anantharaman K."/>
            <person name="Brown C.T."/>
            <person name="Hug L.A."/>
            <person name="Sharon I."/>
            <person name="Castelle C.J."/>
            <person name="Probst A.J."/>
            <person name="Thomas B.C."/>
            <person name="Singh A."/>
            <person name="Wilkins M.J."/>
            <person name="Karaoz U."/>
            <person name="Brodie E.L."/>
            <person name="Williams K.H."/>
            <person name="Hubbard S.S."/>
            <person name="Banfield J.F."/>
        </authorList>
    </citation>
    <scope>NUCLEOTIDE SEQUENCE [LARGE SCALE GENOMIC DNA]</scope>
</reference>
<dbReference type="AlphaFoldDB" id="A0A1G2SJ56"/>
<dbReference type="Proteomes" id="UP000178168">
    <property type="component" value="Unassembled WGS sequence"/>
</dbReference>
<accession>A0A1G2SJ56</accession>
<proteinExistence type="predicted"/>
<dbReference type="EMBL" id="MHUZ01000031">
    <property type="protein sequence ID" value="OHA85085.1"/>
    <property type="molecule type" value="Genomic_DNA"/>
</dbReference>
<gene>
    <name evidence="1" type="ORF">A2591_02015</name>
</gene>
<evidence type="ECO:0000313" key="2">
    <source>
        <dbReference type="Proteomes" id="UP000178168"/>
    </source>
</evidence>
<organism evidence="1 2">
    <name type="scientific">Candidatus Yonathbacteria bacterium RIFOXYD1_FULL_52_36</name>
    <dbReference type="NCBI Taxonomy" id="1802730"/>
    <lineage>
        <taxon>Bacteria</taxon>
        <taxon>Candidatus Yonathiibacteriota</taxon>
    </lineage>
</organism>
<sequence length="93" mass="10051">MSLRLKVLAGLPESDVLRAASAIMSGNVRWKDSYGWNMPMFIACTGDHEALAALIRNQGSVFSCEHLALAADIADLYDHKSIAETMRSIAGVV</sequence>
<evidence type="ECO:0000313" key="1">
    <source>
        <dbReference type="EMBL" id="OHA85085.1"/>
    </source>
</evidence>